<dbReference type="Gene3D" id="3.40.50.1000">
    <property type="entry name" value="HAD superfamily/HAD-like"/>
    <property type="match status" value="1"/>
</dbReference>
<dbReference type="InterPro" id="IPR023214">
    <property type="entry name" value="HAD_sf"/>
</dbReference>
<evidence type="ECO:0000313" key="3">
    <source>
        <dbReference type="Proteomes" id="UP001596312"/>
    </source>
</evidence>
<dbReference type="EC" id="3.1.3.-" evidence="2"/>
<dbReference type="SFLD" id="SFLDS00003">
    <property type="entry name" value="Haloacid_Dehalogenase"/>
    <property type="match status" value="1"/>
</dbReference>
<dbReference type="RefSeq" id="WP_340605340.1">
    <property type="nucleotide sequence ID" value="NZ_JBBMXV010000005.1"/>
</dbReference>
<name>A0ABD5V639_9EURY</name>
<organism evidence="2 3">
    <name type="scientific">Halalkalicoccus tibetensis</name>
    <dbReference type="NCBI Taxonomy" id="175632"/>
    <lineage>
        <taxon>Archaea</taxon>
        <taxon>Methanobacteriati</taxon>
        <taxon>Methanobacteriota</taxon>
        <taxon>Stenosarchaea group</taxon>
        <taxon>Halobacteria</taxon>
        <taxon>Halobacteriales</taxon>
        <taxon>Halococcaceae</taxon>
        <taxon>Halalkalicoccus</taxon>
    </lineage>
</organism>
<dbReference type="PANTHER" id="PTHR47478">
    <property type="match status" value="1"/>
</dbReference>
<sequence length="214" mass="23504">MTTIYFDLDGTLIEYDSSFTEIYDATLRELGVIPHSESEYGEVFFDVLGTVDDPFATAIARTSVDVDPTAFSEMLVAKEIENVSARTGAHTLLESLSGTCSLGVLTNGVSRAQRGKLHATELTDYFDSVIVSGEVGVRKPETNIYRIAERRLPANEYVFVADDLDRDVRPAIECGWYGILFGDETSDDVPSVQQFDEIPHVLDQKDVCSGSSPS</sequence>
<dbReference type="InterPro" id="IPR006439">
    <property type="entry name" value="HAD-SF_hydro_IA"/>
</dbReference>
<dbReference type="PRINTS" id="PR00413">
    <property type="entry name" value="HADHALOGNASE"/>
</dbReference>
<protein>
    <submittedName>
        <fullName evidence="2">HAD family hydrolase</fullName>
        <ecNumber evidence="2">3.1.3.-</ecNumber>
    </submittedName>
</protein>
<dbReference type="InterPro" id="IPR036412">
    <property type="entry name" value="HAD-like_sf"/>
</dbReference>
<dbReference type="NCBIfam" id="TIGR01549">
    <property type="entry name" value="HAD-SF-IA-v1"/>
    <property type="match status" value="1"/>
</dbReference>
<accession>A0ABD5V639</accession>
<comment type="caution">
    <text evidence="2">The sequence shown here is derived from an EMBL/GenBank/DDBJ whole genome shotgun (WGS) entry which is preliminary data.</text>
</comment>
<comment type="similarity">
    <text evidence="1">Belongs to the HAD-like hydrolase superfamily.</text>
</comment>
<dbReference type="SUPFAM" id="SSF56784">
    <property type="entry name" value="HAD-like"/>
    <property type="match status" value="1"/>
</dbReference>
<gene>
    <name evidence="2" type="ORF">ACFQGH_16335</name>
</gene>
<keyword evidence="3" id="KW-1185">Reference proteome</keyword>
<dbReference type="InterPro" id="IPR052550">
    <property type="entry name" value="Pyrimidine_5'-ntase_YjjG"/>
</dbReference>
<evidence type="ECO:0000256" key="1">
    <source>
        <dbReference type="ARBA" id="ARBA00007958"/>
    </source>
</evidence>
<dbReference type="Pfam" id="PF00702">
    <property type="entry name" value="Hydrolase"/>
    <property type="match status" value="1"/>
</dbReference>
<evidence type="ECO:0000313" key="2">
    <source>
        <dbReference type="EMBL" id="MFC6906763.1"/>
    </source>
</evidence>
<dbReference type="GO" id="GO:0016787">
    <property type="term" value="F:hydrolase activity"/>
    <property type="evidence" value="ECO:0007669"/>
    <property type="project" value="UniProtKB-KW"/>
</dbReference>
<proteinExistence type="inferred from homology"/>
<dbReference type="PANTHER" id="PTHR47478:SF1">
    <property type="entry name" value="PYRIMIDINE 5'-NUCLEOTIDASE YJJG"/>
    <property type="match status" value="1"/>
</dbReference>
<dbReference type="SFLD" id="SFLDG01129">
    <property type="entry name" value="C1.5:_HAD__Beta-PGM__Phosphata"/>
    <property type="match status" value="1"/>
</dbReference>
<dbReference type="AlphaFoldDB" id="A0ABD5V639"/>
<dbReference type="EMBL" id="JBHSXQ010000005">
    <property type="protein sequence ID" value="MFC6906763.1"/>
    <property type="molecule type" value="Genomic_DNA"/>
</dbReference>
<dbReference type="Proteomes" id="UP001596312">
    <property type="component" value="Unassembled WGS sequence"/>
</dbReference>
<dbReference type="NCBIfam" id="TIGR01509">
    <property type="entry name" value="HAD-SF-IA-v3"/>
    <property type="match status" value="1"/>
</dbReference>
<reference evidence="2 3" key="1">
    <citation type="journal article" date="2019" name="Int. J. Syst. Evol. Microbiol.">
        <title>The Global Catalogue of Microorganisms (GCM) 10K type strain sequencing project: providing services to taxonomists for standard genome sequencing and annotation.</title>
        <authorList>
            <consortium name="The Broad Institute Genomics Platform"/>
            <consortium name="The Broad Institute Genome Sequencing Center for Infectious Disease"/>
            <person name="Wu L."/>
            <person name="Ma J."/>
        </authorList>
    </citation>
    <scope>NUCLEOTIDE SEQUENCE [LARGE SCALE GENOMIC DNA]</scope>
    <source>
        <strain evidence="2 3">CGMCC 1.3240</strain>
    </source>
</reference>
<dbReference type="Gene3D" id="1.20.120.710">
    <property type="entry name" value="Haloacid dehalogenase hydrolase-like domain"/>
    <property type="match status" value="1"/>
</dbReference>
<keyword evidence="2" id="KW-0378">Hydrolase</keyword>